<sequence length="323" mass="34908">MSDHEPIHIFNLTKNFGRFKAVDDLSFSVWPGRVTGFLGPNGSGKTTTLRVLLGLTKASSGTATFGSVPYASLKHPASSVGSALDATNFHPGRTALDHLRCYAPLAQAPDSRCAQVLDIVGLSSAAKKRVSEFSMGMRQRLALATALLGDPDYLLLDEPANGLDPQGIRWLRDFLRYLASEGKTVLVSSHILSEVQQSVDDVVIISHGQLRHNSSITQMHEFSAPQVRLATPQPQQLLDLARTQNWALEQAGPAFVVHNQPMAQIGAQLFENGIALHELTDISETLEDAFLRLTSDPAPQTQPQASAPQAQQAPQAPIQPEAN</sequence>
<dbReference type="PANTHER" id="PTHR43335">
    <property type="entry name" value="ABC TRANSPORTER, ATP-BINDING PROTEIN"/>
    <property type="match status" value="1"/>
</dbReference>
<feature type="compositionally biased region" description="Low complexity" evidence="5">
    <location>
        <begin position="297"/>
        <end position="323"/>
    </location>
</feature>
<feature type="region of interest" description="Disordered" evidence="5">
    <location>
        <begin position="295"/>
        <end position="323"/>
    </location>
</feature>
<dbReference type="Gene3D" id="3.40.50.300">
    <property type="entry name" value="P-loop containing nucleotide triphosphate hydrolases"/>
    <property type="match status" value="1"/>
</dbReference>
<evidence type="ECO:0000259" key="6">
    <source>
        <dbReference type="PROSITE" id="PS50893"/>
    </source>
</evidence>
<dbReference type="InterPro" id="IPR027417">
    <property type="entry name" value="P-loop_NTPase"/>
</dbReference>
<evidence type="ECO:0000256" key="2">
    <source>
        <dbReference type="ARBA" id="ARBA00022448"/>
    </source>
</evidence>
<name>A0AAU7DW24_9MICO</name>
<dbReference type="EMBL" id="CP146203">
    <property type="protein sequence ID" value="XBH22043.1"/>
    <property type="molecule type" value="Genomic_DNA"/>
</dbReference>
<dbReference type="GO" id="GO:0016887">
    <property type="term" value="F:ATP hydrolysis activity"/>
    <property type="evidence" value="ECO:0007669"/>
    <property type="project" value="InterPro"/>
</dbReference>
<dbReference type="SUPFAM" id="SSF52540">
    <property type="entry name" value="P-loop containing nucleoside triphosphate hydrolases"/>
    <property type="match status" value="1"/>
</dbReference>
<evidence type="ECO:0000256" key="1">
    <source>
        <dbReference type="ARBA" id="ARBA00005417"/>
    </source>
</evidence>
<accession>A0AAU7DW24</accession>
<proteinExistence type="inferred from homology"/>
<evidence type="ECO:0000256" key="5">
    <source>
        <dbReference type="SAM" id="MobiDB-lite"/>
    </source>
</evidence>
<dbReference type="Pfam" id="PF00005">
    <property type="entry name" value="ABC_tran"/>
    <property type="match status" value="1"/>
</dbReference>
<comment type="similarity">
    <text evidence="1">Belongs to the ABC transporter superfamily.</text>
</comment>
<gene>
    <name evidence="7" type="ORF">V5R04_02090</name>
</gene>
<reference evidence="7" key="1">
    <citation type="submission" date="2024-02" db="EMBL/GenBank/DDBJ databases">
        <title>Tomenella chthoni gen. nov. sp. nov., a member of the family Jonesiaceae isolated from bat guano.</title>
        <authorList>
            <person name="Miller S.L."/>
            <person name="King J."/>
            <person name="Sankaranarayanan K."/>
            <person name="Lawson P.A."/>
        </authorList>
    </citation>
    <scope>NUCLEOTIDE SEQUENCE</scope>
    <source>
        <strain evidence="7">BS-20</strain>
    </source>
</reference>
<dbReference type="SMART" id="SM00382">
    <property type="entry name" value="AAA"/>
    <property type="match status" value="1"/>
</dbReference>
<evidence type="ECO:0000256" key="3">
    <source>
        <dbReference type="ARBA" id="ARBA00022741"/>
    </source>
</evidence>
<protein>
    <submittedName>
        <fullName evidence="7">ATP-binding cassette domain-containing protein</fullName>
    </submittedName>
</protein>
<dbReference type="GO" id="GO:0005524">
    <property type="term" value="F:ATP binding"/>
    <property type="evidence" value="ECO:0007669"/>
    <property type="project" value="UniProtKB-KW"/>
</dbReference>
<dbReference type="AlphaFoldDB" id="A0AAU7DW24"/>
<dbReference type="PROSITE" id="PS50893">
    <property type="entry name" value="ABC_TRANSPORTER_2"/>
    <property type="match status" value="1"/>
</dbReference>
<evidence type="ECO:0000256" key="4">
    <source>
        <dbReference type="ARBA" id="ARBA00022840"/>
    </source>
</evidence>
<keyword evidence="3" id="KW-0547">Nucleotide-binding</keyword>
<dbReference type="PANTHER" id="PTHR43335:SF4">
    <property type="entry name" value="ABC TRANSPORTER, ATP-BINDING PROTEIN"/>
    <property type="match status" value="1"/>
</dbReference>
<evidence type="ECO:0000313" key="7">
    <source>
        <dbReference type="EMBL" id="XBH22043.1"/>
    </source>
</evidence>
<dbReference type="InterPro" id="IPR003593">
    <property type="entry name" value="AAA+_ATPase"/>
</dbReference>
<feature type="domain" description="ABC transporter" evidence="6">
    <location>
        <begin position="7"/>
        <end position="232"/>
    </location>
</feature>
<keyword evidence="4 7" id="KW-0067">ATP-binding</keyword>
<organism evidence="7">
    <name type="scientific">Jonesiaceae bacterium BS-20</name>
    <dbReference type="NCBI Taxonomy" id="3120821"/>
    <lineage>
        <taxon>Bacteria</taxon>
        <taxon>Bacillati</taxon>
        <taxon>Actinomycetota</taxon>
        <taxon>Actinomycetes</taxon>
        <taxon>Micrococcales</taxon>
        <taxon>Jonesiaceae</taxon>
    </lineage>
</organism>
<keyword evidence="2" id="KW-0813">Transport</keyword>
<dbReference type="InterPro" id="IPR003439">
    <property type="entry name" value="ABC_transporter-like_ATP-bd"/>
</dbReference>